<dbReference type="EMBL" id="CP102453">
    <property type="protein sequence ID" value="UUX34960.1"/>
    <property type="molecule type" value="Genomic_DNA"/>
</dbReference>
<proteinExistence type="predicted"/>
<evidence type="ECO:0000256" key="1">
    <source>
        <dbReference type="PROSITE-ProRule" id="PRU00339"/>
    </source>
</evidence>
<dbReference type="InterPro" id="IPR019734">
    <property type="entry name" value="TPR_rpt"/>
</dbReference>
<dbReference type="PROSITE" id="PS50005">
    <property type="entry name" value="TPR"/>
    <property type="match status" value="1"/>
</dbReference>
<reference evidence="2 3" key="1">
    <citation type="submission" date="2022-08" db="EMBL/GenBank/DDBJ databases">
        <title>Aerococcaceae sp. nov isolated from spoiled eye mask.</title>
        <authorList>
            <person name="Zhou G."/>
            <person name="Xie X.-B."/>
            <person name="Shi Q.-S."/>
            <person name="Wang Y.-S."/>
            <person name="Wen X."/>
            <person name="Peng H."/>
            <person name="Yang X.-J."/>
            <person name="Tao H.-B."/>
            <person name="Huang X.-M."/>
        </authorList>
    </citation>
    <scope>NUCLEOTIDE SEQUENCE [LARGE SCALE GENOMIC DNA]</scope>
    <source>
        <strain evidence="3">DM20194951</strain>
    </source>
</reference>
<evidence type="ECO:0008006" key="4">
    <source>
        <dbReference type="Google" id="ProtNLM"/>
    </source>
</evidence>
<sequence>MRDEFKFEKEFQEFIKKNGHLYKTDEELVHAFLQEIFGDLTYKENLFTGFDVTEGNPQKSLELVEQALDTDVWSERKALLEKALDEWPDNYDAQILLIDPNCSIVERIEQLEDIYDDATDFFDLQEQEGWLNFEERPYIRLQHYLGSLYMENGMYNSALDVFLSVAGIDESDGAGIRYQIMSTYALMNDYTSATEFFQEIEDATEDEGMIIPLLFTAVLDQDYETAESLMRLLITLNSQVGELFTEDFWPLEKIFKAQDQSFTNLTEFTYLAQILANLTPLVTSSEFLYVYLKNLYESLQQTSQAKEPELLIPDPVVSNKVIEFPKEKVRSMPTTLEQPLFSGLTEKQVAILNDLHLNSFEAFTKVTENDVLSIKGIGPATINKLRVNGVVFLGK</sequence>
<dbReference type="RefSeq" id="WP_313794453.1">
    <property type="nucleotide sequence ID" value="NZ_CP102453.1"/>
</dbReference>
<name>A0ABY5P8P1_9LACT</name>
<keyword evidence="3" id="KW-1185">Reference proteome</keyword>
<protein>
    <recommendedName>
        <fullName evidence="4">Helix-hairpin-helix domain-containing protein</fullName>
    </recommendedName>
</protein>
<dbReference type="InterPro" id="IPR011990">
    <property type="entry name" value="TPR-like_helical_dom_sf"/>
</dbReference>
<keyword evidence="1" id="KW-0802">TPR repeat</keyword>
<accession>A0ABY5P8P1</accession>
<dbReference type="Proteomes" id="UP001315967">
    <property type="component" value="Chromosome"/>
</dbReference>
<feature type="repeat" description="TPR" evidence="1">
    <location>
        <begin position="139"/>
        <end position="172"/>
    </location>
</feature>
<dbReference type="Gene3D" id="1.25.40.10">
    <property type="entry name" value="Tetratricopeptide repeat domain"/>
    <property type="match status" value="1"/>
</dbReference>
<evidence type="ECO:0000313" key="3">
    <source>
        <dbReference type="Proteomes" id="UP001315967"/>
    </source>
</evidence>
<organism evidence="2 3">
    <name type="scientific">Fundicoccus culcitae</name>
    <dbReference type="NCBI Taxonomy" id="2969821"/>
    <lineage>
        <taxon>Bacteria</taxon>
        <taxon>Bacillati</taxon>
        <taxon>Bacillota</taxon>
        <taxon>Bacilli</taxon>
        <taxon>Lactobacillales</taxon>
        <taxon>Aerococcaceae</taxon>
        <taxon>Fundicoccus</taxon>
    </lineage>
</organism>
<dbReference type="SUPFAM" id="SSF48452">
    <property type="entry name" value="TPR-like"/>
    <property type="match status" value="1"/>
</dbReference>
<gene>
    <name evidence="2" type="ORF">NRE15_04760</name>
</gene>
<evidence type="ECO:0000313" key="2">
    <source>
        <dbReference type="EMBL" id="UUX34960.1"/>
    </source>
</evidence>